<dbReference type="CDD" id="cd09019">
    <property type="entry name" value="galactose_mutarotase_like"/>
    <property type="match status" value="1"/>
</dbReference>
<keyword evidence="5" id="KW-0106">Calcium</keyword>
<feature type="active site" description="Proton donor" evidence="9">
    <location>
        <position position="207"/>
    </location>
</feature>
<dbReference type="InterPro" id="IPR015443">
    <property type="entry name" value="Aldose_1-epimerase"/>
</dbReference>
<dbReference type="GO" id="GO:0033499">
    <property type="term" value="P:galactose catabolic process via UDP-galactose, Leloir pathway"/>
    <property type="evidence" value="ECO:0007669"/>
    <property type="project" value="TreeGrafter"/>
</dbReference>
<keyword evidence="13" id="KW-1185">Reference proteome</keyword>
<comment type="similarity">
    <text evidence="3 8">Belongs to the aldose epimerase family.</text>
</comment>
<comment type="caution">
    <text evidence="12">The sequence shown here is derived from an EMBL/GenBank/DDBJ whole genome shotgun (WGS) entry which is preliminary data.</text>
</comment>
<dbReference type="InterPro" id="IPR011013">
    <property type="entry name" value="Gal_mutarotase_sf_dom"/>
</dbReference>
<dbReference type="GO" id="GO:0030246">
    <property type="term" value="F:carbohydrate binding"/>
    <property type="evidence" value="ECO:0007669"/>
    <property type="project" value="InterPro"/>
</dbReference>
<dbReference type="AlphaFoldDB" id="A0AAE3MFY4"/>
<dbReference type="Gene3D" id="2.70.98.10">
    <property type="match status" value="1"/>
</dbReference>
<evidence type="ECO:0000256" key="10">
    <source>
        <dbReference type="PIRSR" id="PIRSR005096-2"/>
    </source>
</evidence>
<keyword evidence="7 8" id="KW-0119">Carbohydrate metabolism</keyword>
<keyword evidence="6 8" id="KW-0413">Isomerase</keyword>
<dbReference type="PANTHER" id="PTHR10091">
    <property type="entry name" value="ALDOSE-1-EPIMERASE"/>
    <property type="match status" value="1"/>
</dbReference>
<evidence type="ECO:0000256" key="8">
    <source>
        <dbReference type="PIRNR" id="PIRNR005096"/>
    </source>
</evidence>
<evidence type="ECO:0000256" key="9">
    <source>
        <dbReference type="PIRSR" id="PIRSR005096-1"/>
    </source>
</evidence>
<dbReference type="Pfam" id="PF01263">
    <property type="entry name" value="Aldose_epim"/>
    <property type="match status" value="1"/>
</dbReference>
<dbReference type="GO" id="GO:0005737">
    <property type="term" value="C:cytoplasm"/>
    <property type="evidence" value="ECO:0007669"/>
    <property type="project" value="TreeGrafter"/>
</dbReference>
<evidence type="ECO:0000313" key="12">
    <source>
        <dbReference type="EMBL" id="MCW3806871.1"/>
    </source>
</evidence>
<dbReference type="PIRSF" id="PIRSF005096">
    <property type="entry name" value="GALM"/>
    <property type="match status" value="1"/>
</dbReference>
<dbReference type="RefSeq" id="WP_301200729.1">
    <property type="nucleotide sequence ID" value="NZ_JAPDPI010000031.1"/>
</dbReference>
<accession>A0AAE3MFY4</accession>
<evidence type="ECO:0000256" key="4">
    <source>
        <dbReference type="ARBA" id="ARBA00011245"/>
    </source>
</evidence>
<feature type="binding site" evidence="10">
    <location>
        <position position="280"/>
    </location>
    <ligand>
        <name>beta-D-galactose</name>
        <dbReference type="ChEBI" id="CHEBI:27667"/>
    </ligand>
</feature>
<evidence type="ECO:0000256" key="6">
    <source>
        <dbReference type="ARBA" id="ARBA00023235"/>
    </source>
</evidence>
<dbReference type="InterPro" id="IPR008183">
    <property type="entry name" value="Aldose_1/G6P_1-epimerase"/>
</dbReference>
<dbReference type="EMBL" id="JAPDPI010000031">
    <property type="protein sequence ID" value="MCW3806871.1"/>
    <property type="molecule type" value="Genomic_DNA"/>
</dbReference>
<comment type="cofactor">
    <cofactor evidence="1">
        <name>Ca(2+)</name>
        <dbReference type="ChEBI" id="CHEBI:29108"/>
    </cofactor>
</comment>
<dbReference type="GO" id="GO:0004034">
    <property type="term" value="F:aldose 1-epimerase activity"/>
    <property type="evidence" value="ECO:0007669"/>
    <property type="project" value="UniProtKB-EC"/>
</dbReference>
<comment type="subunit">
    <text evidence="4">Monomer.</text>
</comment>
<feature type="active site" description="Proton acceptor" evidence="9">
    <location>
        <position position="345"/>
    </location>
</feature>
<dbReference type="EC" id="5.1.3.3" evidence="8"/>
<feature type="binding site" evidence="11">
    <location>
        <begin position="111"/>
        <end position="112"/>
    </location>
    <ligand>
        <name>beta-D-galactose</name>
        <dbReference type="ChEBI" id="CHEBI:27667"/>
    </ligand>
</feature>
<dbReference type="InterPro" id="IPR014718">
    <property type="entry name" value="GH-type_carb-bd"/>
</dbReference>
<reference evidence="12" key="1">
    <citation type="submission" date="2022-10" db="EMBL/GenBank/DDBJ databases">
        <authorList>
            <person name="Yu W.X."/>
        </authorList>
    </citation>
    <scope>NUCLEOTIDE SEQUENCE</scope>
    <source>
        <strain evidence="12">D04</strain>
    </source>
</reference>
<sequence>MKLAGSFIIFAIVVCTLFTSCKTKEIELSSYSGIDAQNFKGTVDGKKTDLFLLSNGKIGAAITNYGGRVVGLLVPDKEGKLVDVSLGMAGVKAYEQCTEPYFGALIGRVGNRIANGNFSLDGKEYQLFKNNGPNTLHGGKKGFQYVVWDADQLNDSTLKLNYLSKDGEENFPGNLSVEVIYSLRGTGLDIQYKWSSDARTVANLTNHAFFNLNGEGSGTIINHQLMINADTYTPVDETLIPTGELAAVLSTPFDFNTLTEIGERIDTLKNEQLLFGKGYDHNYKLNRSSNALEKVAKVIGDKSGIVMDVLTTEPGLQFYSGNFMQSKNKMKNGSLDDFRTAFCLETQHFPDAPNQPGFPSIIVEPGREYSSHSVYSFGILK</sequence>
<organism evidence="12 13">
    <name type="scientific">Plebeiibacterium marinum</name>
    <dbReference type="NCBI Taxonomy" id="2992111"/>
    <lineage>
        <taxon>Bacteria</taxon>
        <taxon>Pseudomonadati</taxon>
        <taxon>Bacteroidota</taxon>
        <taxon>Bacteroidia</taxon>
        <taxon>Marinilabiliales</taxon>
        <taxon>Marinilabiliaceae</taxon>
        <taxon>Plebeiibacterium</taxon>
    </lineage>
</organism>
<evidence type="ECO:0000256" key="7">
    <source>
        <dbReference type="ARBA" id="ARBA00023277"/>
    </source>
</evidence>
<evidence type="ECO:0000256" key="3">
    <source>
        <dbReference type="ARBA" id="ARBA00006206"/>
    </source>
</evidence>
<comment type="pathway">
    <text evidence="2 8">Carbohydrate metabolism; hexose metabolism.</text>
</comment>
<name>A0AAE3MFY4_9BACT</name>
<evidence type="ECO:0000256" key="1">
    <source>
        <dbReference type="ARBA" id="ARBA00001913"/>
    </source>
</evidence>
<evidence type="ECO:0000313" key="13">
    <source>
        <dbReference type="Proteomes" id="UP001207408"/>
    </source>
</evidence>
<comment type="catalytic activity">
    <reaction evidence="8">
        <text>alpha-D-glucose = beta-D-glucose</text>
        <dbReference type="Rhea" id="RHEA:10264"/>
        <dbReference type="ChEBI" id="CHEBI:15903"/>
        <dbReference type="ChEBI" id="CHEBI:17925"/>
        <dbReference type="EC" id="5.1.3.3"/>
    </reaction>
</comment>
<dbReference type="SUPFAM" id="SSF74650">
    <property type="entry name" value="Galactose mutarotase-like"/>
    <property type="match status" value="1"/>
</dbReference>
<dbReference type="InterPro" id="IPR047215">
    <property type="entry name" value="Galactose_mutarotase-like"/>
</dbReference>
<dbReference type="PANTHER" id="PTHR10091:SF0">
    <property type="entry name" value="GALACTOSE MUTAROTASE"/>
    <property type="match status" value="1"/>
</dbReference>
<dbReference type="NCBIfam" id="NF008277">
    <property type="entry name" value="PRK11055.1"/>
    <property type="match status" value="1"/>
</dbReference>
<protein>
    <recommendedName>
        <fullName evidence="8">Aldose 1-epimerase</fullName>
        <ecNumber evidence="8">5.1.3.3</ecNumber>
    </recommendedName>
</protein>
<evidence type="ECO:0000256" key="2">
    <source>
        <dbReference type="ARBA" id="ARBA00005028"/>
    </source>
</evidence>
<proteinExistence type="inferred from homology"/>
<evidence type="ECO:0000256" key="11">
    <source>
        <dbReference type="PIRSR" id="PIRSR005096-3"/>
    </source>
</evidence>
<gene>
    <name evidence="12" type="ORF">OM074_14635</name>
</gene>
<dbReference type="GO" id="GO:0006006">
    <property type="term" value="P:glucose metabolic process"/>
    <property type="evidence" value="ECO:0007669"/>
    <property type="project" value="TreeGrafter"/>
</dbReference>
<evidence type="ECO:0000256" key="5">
    <source>
        <dbReference type="ARBA" id="ARBA00022837"/>
    </source>
</evidence>
<dbReference type="Proteomes" id="UP001207408">
    <property type="component" value="Unassembled WGS sequence"/>
</dbReference>
<dbReference type="PROSITE" id="PS51257">
    <property type="entry name" value="PROKAR_LIPOPROTEIN"/>
    <property type="match status" value="1"/>
</dbReference>